<dbReference type="PANTHER" id="PTHR46558:SF11">
    <property type="entry name" value="HTH-TYPE TRANSCRIPTIONAL REGULATOR XRE"/>
    <property type="match status" value="1"/>
</dbReference>
<keyword evidence="2" id="KW-0472">Membrane</keyword>
<reference evidence="4 5" key="1">
    <citation type="submission" date="2020-02" db="EMBL/GenBank/DDBJ databases">
        <authorList>
            <person name="Zheng R.K."/>
            <person name="Sun C.M."/>
        </authorList>
    </citation>
    <scope>NUCLEOTIDE SEQUENCE [LARGE SCALE GENOMIC DNA]</scope>
    <source>
        <strain evidence="5">zrk13</strain>
    </source>
</reference>
<evidence type="ECO:0000313" key="5">
    <source>
        <dbReference type="Proteomes" id="UP000514720"/>
    </source>
</evidence>
<dbReference type="Gene3D" id="1.10.260.40">
    <property type="entry name" value="lambda repressor-like DNA-binding domains"/>
    <property type="match status" value="1"/>
</dbReference>
<dbReference type="PANTHER" id="PTHR46558">
    <property type="entry name" value="TRACRIPTIONAL REGULATORY PROTEIN-RELATED-RELATED"/>
    <property type="match status" value="1"/>
</dbReference>
<dbReference type="InterPro" id="IPR001387">
    <property type="entry name" value="Cro/C1-type_HTH"/>
</dbReference>
<dbReference type="EMBL" id="CP048914">
    <property type="protein sequence ID" value="QMS84377.1"/>
    <property type="molecule type" value="Genomic_DNA"/>
</dbReference>
<dbReference type="GO" id="GO:0003677">
    <property type="term" value="F:DNA binding"/>
    <property type="evidence" value="ECO:0007669"/>
    <property type="project" value="UniProtKB-KW"/>
</dbReference>
<accession>A0A7L7KNZ1</accession>
<keyword evidence="2" id="KW-1133">Transmembrane helix</keyword>
<dbReference type="Proteomes" id="UP000514720">
    <property type="component" value="Chromosome"/>
</dbReference>
<evidence type="ECO:0000313" key="4">
    <source>
        <dbReference type="EMBL" id="QMS84377.1"/>
    </source>
</evidence>
<feature type="transmembrane region" description="Helical" evidence="2">
    <location>
        <begin position="84"/>
        <end position="104"/>
    </location>
</feature>
<protein>
    <submittedName>
        <fullName evidence="4">Helix-turn-helix transcriptional regulator</fullName>
    </submittedName>
</protein>
<dbReference type="SUPFAM" id="SSF47413">
    <property type="entry name" value="lambda repressor-like DNA-binding domains"/>
    <property type="match status" value="1"/>
</dbReference>
<dbReference type="KEGG" id="xcl:G4Z02_01000"/>
<dbReference type="AlphaFoldDB" id="A0A7L7KNZ1"/>
<feature type="domain" description="HTH cro/C1-type" evidence="3">
    <location>
        <begin position="7"/>
        <end position="61"/>
    </location>
</feature>
<evidence type="ECO:0000256" key="2">
    <source>
        <dbReference type="SAM" id="Phobius"/>
    </source>
</evidence>
<name>A0A7L7KNZ1_9MOLU</name>
<organism evidence="4 5">
    <name type="scientific">Candidatus Xianfuyuplasma coldseepsis</name>
    <dbReference type="NCBI Taxonomy" id="2782163"/>
    <lineage>
        <taxon>Bacteria</taxon>
        <taxon>Bacillati</taxon>
        <taxon>Mycoplasmatota</taxon>
        <taxon>Mollicutes</taxon>
        <taxon>Candidatus Izemoplasmatales</taxon>
        <taxon>Candidatus Izemoplasmataceae</taxon>
        <taxon>Candidatus Xianfuyuplasma</taxon>
    </lineage>
</organism>
<gene>
    <name evidence="4" type="ORF">G4Z02_01000</name>
</gene>
<dbReference type="SMART" id="SM00530">
    <property type="entry name" value="HTH_XRE"/>
    <property type="match status" value="1"/>
</dbReference>
<evidence type="ECO:0000259" key="3">
    <source>
        <dbReference type="PROSITE" id="PS50943"/>
    </source>
</evidence>
<keyword evidence="1" id="KW-0238">DNA-binding</keyword>
<proteinExistence type="predicted"/>
<dbReference type="RefSeq" id="WP_258877988.1">
    <property type="nucleotide sequence ID" value="NZ_CP048914.1"/>
</dbReference>
<dbReference type="CDD" id="cd00093">
    <property type="entry name" value="HTH_XRE"/>
    <property type="match status" value="1"/>
</dbReference>
<feature type="transmembrane region" description="Helical" evidence="2">
    <location>
        <begin position="116"/>
        <end position="134"/>
    </location>
</feature>
<dbReference type="Pfam" id="PF01381">
    <property type="entry name" value="HTH_3"/>
    <property type="match status" value="1"/>
</dbReference>
<feature type="transmembrane region" description="Helical" evidence="2">
    <location>
        <begin position="141"/>
        <end position="160"/>
    </location>
</feature>
<keyword evidence="5" id="KW-1185">Reference proteome</keyword>
<dbReference type="PROSITE" id="PS50943">
    <property type="entry name" value="HTH_CROC1"/>
    <property type="match status" value="1"/>
</dbReference>
<dbReference type="InterPro" id="IPR010982">
    <property type="entry name" value="Lambda_DNA-bd_dom_sf"/>
</dbReference>
<feature type="transmembrane region" description="Helical" evidence="2">
    <location>
        <begin position="239"/>
        <end position="260"/>
    </location>
</feature>
<sequence>MSVGENIKQLRLQNNLTQEELASKIFVTRNAVSKWETNKGIPSIDNLKQLASLFKVSLDQIVNEEDRIIMAMVNTEKIQSFRDVLSSIGIFLTYTTNGILIPYIFLNIDEFNETAINYILLPFIYMLFGLFTVLGDIPRKYFLIGSSLALIPIYVLYDVLLPEYTLGLIGILHYTLFVLSYFLLNLFIKFLYHFEPIKLQKIFMYLAVLITIIYILHTTIASISLYNCVVCSAPWYLEIVVNTILYAIPIAIPTILYFHFKKSTF</sequence>
<keyword evidence="2" id="KW-0812">Transmembrane</keyword>
<feature type="transmembrane region" description="Helical" evidence="2">
    <location>
        <begin position="166"/>
        <end position="191"/>
    </location>
</feature>
<evidence type="ECO:0000256" key="1">
    <source>
        <dbReference type="ARBA" id="ARBA00023125"/>
    </source>
</evidence>
<feature type="transmembrane region" description="Helical" evidence="2">
    <location>
        <begin position="203"/>
        <end position="227"/>
    </location>
</feature>